<organism evidence="1 2">
    <name type="scientific">Thyridium curvatum</name>
    <dbReference type="NCBI Taxonomy" id="1093900"/>
    <lineage>
        <taxon>Eukaryota</taxon>
        <taxon>Fungi</taxon>
        <taxon>Dikarya</taxon>
        <taxon>Ascomycota</taxon>
        <taxon>Pezizomycotina</taxon>
        <taxon>Sordariomycetes</taxon>
        <taxon>Sordariomycetidae</taxon>
        <taxon>Thyridiales</taxon>
        <taxon>Thyridiaceae</taxon>
        <taxon>Thyridium</taxon>
    </lineage>
</organism>
<proteinExistence type="predicted"/>
<dbReference type="Proteomes" id="UP000319257">
    <property type="component" value="Unassembled WGS sequence"/>
</dbReference>
<dbReference type="GeneID" id="41967786"/>
<evidence type="ECO:0000313" key="2">
    <source>
        <dbReference type="Proteomes" id="UP000319257"/>
    </source>
</evidence>
<comment type="caution">
    <text evidence="1">The sequence shown here is derived from an EMBL/GenBank/DDBJ whole genome shotgun (WGS) entry which is preliminary data.</text>
</comment>
<gene>
    <name evidence="1" type="ORF">E0L32_000339</name>
</gene>
<accession>A0A507AYV2</accession>
<evidence type="ECO:0000313" key="1">
    <source>
        <dbReference type="EMBL" id="TPX16005.1"/>
    </source>
</evidence>
<name>A0A507AYV2_9PEZI</name>
<dbReference type="EMBL" id="SKBQ01000001">
    <property type="protein sequence ID" value="TPX16005.1"/>
    <property type="molecule type" value="Genomic_DNA"/>
</dbReference>
<sequence>MDVPLLDRYAFSLERRAYDHRLPAHLTSGLTLHTAKLKVLKPASQAWHRTCPPVQPSPAELNGIGPQPSHVCIWVGMQPSWAIMATLTGPDSTDDNSAKLFRGSIASLEEEHLSIVSHDPQALRVVAKVAGESVRFFVLANPSNATGLCEGHHVSVEAIFLFRPFLDEHEPNKRGRRTACLDRIRDFIRAAKSAPDRGAVSAVGLALTKEPVISNGDAEEAAGEGEEEVMQPASSGCEALIDPRLLQPPPQADRVDRPVQLMPAENLQTRGALASPTSPAALEHFRKSVIPEPPQGIFSPPRTAATRAAPIDKAPATHHDALPTIEKKKLDTVVDEAEQVRKRPRIQPPAIMVPSQTEKVEVSPVSSSATLKRPASDLVTNLINLGERLEQRGALSVLHQCTELFEDLEKEQYSESASLLTAALRIPYGDITRKMCENLHDKLERRSVQKLFPNVVEETSIATGEFYWLLQGLQMQGVHSLEYEMIAPYVMAFYIELHGHFNGEPLPPMIKKHELEKITTRARSHARALVNPVRRARSGGNGEVLLSIEMDGN</sequence>
<dbReference type="OrthoDB" id="5242460at2759"/>
<dbReference type="InParanoid" id="A0A507AYV2"/>
<protein>
    <submittedName>
        <fullName evidence="1">Uncharacterized protein</fullName>
    </submittedName>
</protein>
<keyword evidence="2" id="KW-1185">Reference proteome</keyword>
<dbReference type="AlphaFoldDB" id="A0A507AYV2"/>
<reference evidence="1 2" key="1">
    <citation type="submission" date="2019-06" db="EMBL/GenBank/DDBJ databases">
        <title>Draft genome sequence of the filamentous fungus Phialemoniopsis curvata isolated from diesel fuel.</title>
        <authorList>
            <person name="Varaljay V.A."/>
            <person name="Lyon W.J."/>
            <person name="Crouch A.L."/>
            <person name="Drake C.E."/>
            <person name="Hollomon J.M."/>
            <person name="Nadeau L.J."/>
            <person name="Nunn H.S."/>
            <person name="Stevenson B.S."/>
            <person name="Bojanowski C.L."/>
            <person name="Crookes-Goodson W.J."/>
        </authorList>
    </citation>
    <scope>NUCLEOTIDE SEQUENCE [LARGE SCALE GENOMIC DNA]</scope>
    <source>
        <strain evidence="1 2">D216</strain>
    </source>
</reference>
<dbReference type="RefSeq" id="XP_030997716.1">
    <property type="nucleotide sequence ID" value="XM_031137685.1"/>
</dbReference>